<evidence type="ECO:0000313" key="3">
    <source>
        <dbReference type="Proteomes" id="UP000076761"/>
    </source>
</evidence>
<dbReference type="InParanoid" id="A0A165N6R6"/>
<feature type="compositionally biased region" description="Basic and acidic residues" evidence="1">
    <location>
        <begin position="117"/>
        <end position="128"/>
    </location>
</feature>
<feature type="region of interest" description="Disordered" evidence="1">
    <location>
        <begin position="97"/>
        <end position="160"/>
    </location>
</feature>
<evidence type="ECO:0000313" key="2">
    <source>
        <dbReference type="EMBL" id="KZT19247.1"/>
    </source>
</evidence>
<gene>
    <name evidence="2" type="ORF">NEOLEDRAFT_1183561</name>
</gene>
<name>A0A165N6R6_9AGAM</name>
<accession>A0A165N6R6</accession>
<reference evidence="2 3" key="1">
    <citation type="journal article" date="2016" name="Mol. Biol. Evol.">
        <title>Comparative Genomics of Early-Diverging Mushroom-Forming Fungi Provides Insights into the Origins of Lignocellulose Decay Capabilities.</title>
        <authorList>
            <person name="Nagy L.G."/>
            <person name="Riley R."/>
            <person name="Tritt A."/>
            <person name="Adam C."/>
            <person name="Daum C."/>
            <person name="Floudas D."/>
            <person name="Sun H."/>
            <person name="Yadav J.S."/>
            <person name="Pangilinan J."/>
            <person name="Larsson K.H."/>
            <person name="Matsuura K."/>
            <person name="Barry K."/>
            <person name="Labutti K."/>
            <person name="Kuo R."/>
            <person name="Ohm R.A."/>
            <person name="Bhattacharya S.S."/>
            <person name="Shirouzu T."/>
            <person name="Yoshinaga Y."/>
            <person name="Martin F.M."/>
            <person name="Grigoriev I.V."/>
            <person name="Hibbett D.S."/>
        </authorList>
    </citation>
    <scope>NUCLEOTIDE SEQUENCE [LARGE SCALE GENOMIC DNA]</scope>
    <source>
        <strain evidence="2 3">HHB14362 ss-1</strain>
    </source>
</reference>
<organism evidence="2 3">
    <name type="scientific">Neolentinus lepideus HHB14362 ss-1</name>
    <dbReference type="NCBI Taxonomy" id="1314782"/>
    <lineage>
        <taxon>Eukaryota</taxon>
        <taxon>Fungi</taxon>
        <taxon>Dikarya</taxon>
        <taxon>Basidiomycota</taxon>
        <taxon>Agaricomycotina</taxon>
        <taxon>Agaricomycetes</taxon>
        <taxon>Gloeophyllales</taxon>
        <taxon>Gloeophyllaceae</taxon>
        <taxon>Neolentinus</taxon>
    </lineage>
</organism>
<protein>
    <submittedName>
        <fullName evidence="2">Uncharacterized protein</fullName>
    </submittedName>
</protein>
<dbReference type="EMBL" id="KV425646">
    <property type="protein sequence ID" value="KZT19247.1"/>
    <property type="molecule type" value="Genomic_DNA"/>
</dbReference>
<evidence type="ECO:0000256" key="1">
    <source>
        <dbReference type="SAM" id="MobiDB-lite"/>
    </source>
</evidence>
<sequence>MSSSSATSSPSLRTAIQEVADALACCDFEEPPALYALIGLVPIDGSAVVRAVREWEFATLCLELLPTAVALELRQWLPLLLWTSAGRALPIVEVPPVSDEGCDEPVVTRSKGKGKAKAVEEPQREKVVRPRVKKSPSKIEVGPPNKQPVSPPYKSLLFHR</sequence>
<dbReference type="Proteomes" id="UP000076761">
    <property type="component" value="Unassembled WGS sequence"/>
</dbReference>
<proteinExistence type="predicted"/>
<dbReference type="AlphaFoldDB" id="A0A165N6R6"/>
<keyword evidence="3" id="KW-1185">Reference proteome</keyword>